<comment type="caution">
    <text evidence="2">The sequence shown here is derived from an EMBL/GenBank/DDBJ whole genome shotgun (WGS) entry which is preliminary data.</text>
</comment>
<reference evidence="2" key="1">
    <citation type="submission" date="2023-06" db="EMBL/GenBank/DDBJ databases">
        <title>Genome-scale phylogeny and comparative genomics of the fungal order Sordariales.</title>
        <authorList>
            <consortium name="Lawrence Berkeley National Laboratory"/>
            <person name="Hensen N."/>
            <person name="Bonometti L."/>
            <person name="Westerberg I."/>
            <person name="Brannstrom I.O."/>
            <person name="Guillou S."/>
            <person name="Cros-Aarteil S."/>
            <person name="Calhoun S."/>
            <person name="Haridas S."/>
            <person name="Kuo A."/>
            <person name="Mondo S."/>
            <person name="Pangilinan J."/>
            <person name="Riley R."/>
            <person name="Labutti K."/>
            <person name="Andreopoulos B."/>
            <person name="Lipzen A."/>
            <person name="Chen C."/>
            <person name="Yanf M."/>
            <person name="Daum C."/>
            <person name="Ng V."/>
            <person name="Clum A."/>
            <person name="Steindorff A."/>
            <person name="Ohm R."/>
            <person name="Martin F."/>
            <person name="Silar P."/>
            <person name="Natvig D."/>
            <person name="Lalanne C."/>
            <person name="Gautier V."/>
            <person name="Ament-Velasquez S.L."/>
            <person name="Kruys A."/>
            <person name="Hutchinson M.I."/>
            <person name="Powell A.J."/>
            <person name="Barry K."/>
            <person name="Miller A.N."/>
            <person name="Grigoriev I.V."/>
            <person name="Debuchy R."/>
            <person name="Gladieux P."/>
            <person name="Thoren M.H."/>
            <person name="Johannesson H."/>
        </authorList>
    </citation>
    <scope>NUCLEOTIDE SEQUENCE</scope>
    <source>
        <strain evidence="2">CBS 606.72</strain>
    </source>
</reference>
<feature type="region of interest" description="Disordered" evidence="1">
    <location>
        <begin position="31"/>
        <end position="77"/>
    </location>
</feature>
<organism evidence="2 3">
    <name type="scientific">Immersiella caudata</name>
    <dbReference type="NCBI Taxonomy" id="314043"/>
    <lineage>
        <taxon>Eukaryota</taxon>
        <taxon>Fungi</taxon>
        <taxon>Dikarya</taxon>
        <taxon>Ascomycota</taxon>
        <taxon>Pezizomycotina</taxon>
        <taxon>Sordariomycetes</taxon>
        <taxon>Sordariomycetidae</taxon>
        <taxon>Sordariales</taxon>
        <taxon>Lasiosphaeriaceae</taxon>
        <taxon>Immersiella</taxon>
    </lineage>
</organism>
<dbReference type="AlphaFoldDB" id="A0AA39WRL4"/>
<evidence type="ECO:0000256" key="1">
    <source>
        <dbReference type="SAM" id="MobiDB-lite"/>
    </source>
</evidence>
<sequence>MASGGVRSWVTLRLACGTYALLQKPGISLPASWAFPQNGRLGESRGRSDGDSFGGRPGPHRGSPPGEGAKVCEPGIL</sequence>
<name>A0AA39WRL4_9PEZI</name>
<dbReference type="Proteomes" id="UP001175000">
    <property type="component" value="Unassembled WGS sequence"/>
</dbReference>
<keyword evidence="3" id="KW-1185">Reference proteome</keyword>
<proteinExistence type="predicted"/>
<evidence type="ECO:0000313" key="3">
    <source>
        <dbReference type="Proteomes" id="UP001175000"/>
    </source>
</evidence>
<gene>
    <name evidence="2" type="ORF">B0T14DRAFT_226508</name>
</gene>
<dbReference type="EMBL" id="JAULSU010000004">
    <property type="protein sequence ID" value="KAK0620251.1"/>
    <property type="molecule type" value="Genomic_DNA"/>
</dbReference>
<protein>
    <submittedName>
        <fullName evidence="2">Uncharacterized protein</fullName>
    </submittedName>
</protein>
<evidence type="ECO:0000313" key="2">
    <source>
        <dbReference type="EMBL" id="KAK0620251.1"/>
    </source>
</evidence>
<accession>A0AA39WRL4</accession>